<dbReference type="SUPFAM" id="SSF54928">
    <property type="entry name" value="RNA-binding domain, RBD"/>
    <property type="match status" value="3"/>
</dbReference>
<sequence>MSTYVIKARGLPWSATPSEVTKFFSDVNILNGENGVHFTFNKEGRPSGECFIEVGTEADREAALAHDNEHMGKRYIEIKEAKHTEMEWVVNKMGHEPGNTENIVRLRGLPYGCTKQDIDAFFPGLQIIPHGITLTMDQDGRASGDAYIEFASSSDVEEALKKHKEKMGHRYIEVFRSSRNDIKHVVGQRNFGGGPKFMGQRPGPYDRPNFPRRGAPNLGPSGFNSGGGGGGGRPMRGGRSGPMHHGGRGGRMGGGSMGGGPSSNMPQTASKTGHCVHLRGLPFEATTKDVNNFFAPLNPVDIRILYDQVSGRAKGECDVDFSTHADAEAAMQKDKQNIGHRYIELFLQSSPMGGSGGGWSNNDMSGGNDVAPLMGSNNRPPSLMSSGGAPQQNYSQNSYNQYGGGYNNSQQNSGGYGGQPNNQGYNAGNQGYGTGGYNQPSGGAINNMSYPAVQQSGGTGNNYYGSMR</sequence>
<dbReference type="PROSITE" id="PS50102">
    <property type="entry name" value="RRM"/>
    <property type="match status" value="2"/>
</dbReference>
<protein>
    <recommendedName>
        <fullName evidence="5">RRM domain-containing protein</fullName>
    </recommendedName>
</protein>
<dbReference type="GO" id="GO:0003723">
    <property type="term" value="F:RNA binding"/>
    <property type="evidence" value="ECO:0007669"/>
    <property type="project" value="UniProtKB-UniRule"/>
</dbReference>
<dbReference type="Pfam" id="PF00076">
    <property type="entry name" value="RRM_1"/>
    <property type="match status" value="2"/>
</dbReference>
<evidence type="ECO:0000259" key="5">
    <source>
        <dbReference type="PROSITE" id="PS50102"/>
    </source>
</evidence>
<keyword evidence="7" id="KW-1185">Reference proteome</keyword>
<dbReference type="AlphaFoldDB" id="A0A7M5UXY3"/>
<dbReference type="CDD" id="cd12503">
    <property type="entry name" value="RRM1_hnRNPH_GRSF1_like"/>
    <property type="match status" value="1"/>
</dbReference>
<dbReference type="EnsemblMetazoa" id="CLYHEMT000248.1">
    <property type="protein sequence ID" value="CLYHEMP000248.1"/>
    <property type="gene ID" value="CLYHEMG000248"/>
</dbReference>
<dbReference type="RefSeq" id="XP_066925799.1">
    <property type="nucleotide sequence ID" value="XM_067069698.1"/>
</dbReference>
<feature type="compositionally biased region" description="Low complexity" evidence="4">
    <location>
        <begin position="360"/>
        <end position="369"/>
    </location>
</feature>
<evidence type="ECO:0000256" key="3">
    <source>
        <dbReference type="PROSITE-ProRule" id="PRU00176"/>
    </source>
</evidence>
<dbReference type="InterPro" id="IPR012677">
    <property type="entry name" value="Nucleotide-bd_a/b_plait_sf"/>
</dbReference>
<dbReference type="InterPro" id="IPR035979">
    <property type="entry name" value="RBD_domain_sf"/>
</dbReference>
<proteinExistence type="predicted"/>
<keyword evidence="1" id="KW-0677">Repeat</keyword>
<evidence type="ECO:0000256" key="2">
    <source>
        <dbReference type="ARBA" id="ARBA00022884"/>
    </source>
</evidence>
<dbReference type="PANTHER" id="PTHR13976">
    <property type="entry name" value="HETEROGENEOUS NUCLEAR RIBONUCLEOPROTEIN-RELATED"/>
    <property type="match status" value="1"/>
</dbReference>
<evidence type="ECO:0000313" key="7">
    <source>
        <dbReference type="Proteomes" id="UP000594262"/>
    </source>
</evidence>
<feature type="compositionally biased region" description="Polar residues" evidence="4">
    <location>
        <begin position="375"/>
        <end position="390"/>
    </location>
</feature>
<dbReference type="InterPro" id="IPR050666">
    <property type="entry name" value="ESRP"/>
</dbReference>
<keyword evidence="2 3" id="KW-0694">RNA-binding</keyword>
<evidence type="ECO:0000256" key="4">
    <source>
        <dbReference type="SAM" id="MobiDB-lite"/>
    </source>
</evidence>
<feature type="compositionally biased region" description="Low complexity" evidence="4">
    <location>
        <begin position="391"/>
        <end position="429"/>
    </location>
</feature>
<dbReference type="InterPro" id="IPR000504">
    <property type="entry name" value="RRM_dom"/>
</dbReference>
<dbReference type="CDD" id="cd12504">
    <property type="entry name" value="RRM2_hnRNPH_CRSF1_like"/>
    <property type="match status" value="1"/>
</dbReference>
<feature type="compositionally biased region" description="Gly residues" evidence="4">
    <location>
        <begin position="249"/>
        <end position="261"/>
    </location>
</feature>
<dbReference type="Proteomes" id="UP000594262">
    <property type="component" value="Unplaced"/>
</dbReference>
<dbReference type="SMART" id="SM00360">
    <property type="entry name" value="RRM"/>
    <property type="match status" value="3"/>
</dbReference>
<accession>A0A7M5UXY3</accession>
<dbReference type="OrthoDB" id="431068at2759"/>
<reference evidence="6" key="1">
    <citation type="submission" date="2021-01" db="UniProtKB">
        <authorList>
            <consortium name="EnsemblMetazoa"/>
        </authorList>
    </citation>
    <scope>IDENTIFICATION</scope>
</reference>
<feature type="domain" description="RRM" evidence="5">
    <location>
        <begin position="102"/>
        <end position="179"/>
    </location>
</feature>
<organism evidence="6 7">
    <name type="scientific">Clytia hemisphaerica</name>
    <dbReference type="NCBI Taxonomy" id="252671"/>
    <lineage>
        <taxon>Eukaryota</taxon>
        <taxon>Metazoa</taxon>
        <taxon>Cnidaria</taxon>
        <taxon>Hydrozoa</taxon>
        <taxon>Hydroidolina</taxon>
        <taxon>Leptothecata</taxon>
        <taxon>Obeliida</taxon>
        <taxon>Clytiidae</taxon>
        <taxon>Clytia</taxon>
    </lineage>
</organism>
<feature type="domain" description="RRM" evidence="5">
    <location>
        <begin position="274"/>
        <end position="350"/>
    </location>
</feature>
<evidence type="ECO:0000256" key="1">
    <source>
        <dbReference type="ARBA" id="ARBA00022737"/>
    </source>
</evidence>
<name>A0A7M5UXY3_9CNID</name>
<evidence type="ECO:0000313" key="6">
    <source>
        <dbReference type="EnsemblMetazoa" id="CLYHEMP000248.1"/>
    </source>
</evidence>
<feature type="region of interest" description="Disordered" evidence="4">
    <location>
        <begin position="354"/>
        <end position="433"/>
    </location>
</feature>
<dbReference type="Gene3D" id="3.30.70.330">
    <property type="match status" value="3"/>
</dbReference>
<dbReference type="GeneID" id="136813166"/>
<feature type="compositionally biased region" description="Gly residues" evidence="4">
    <location>
        <begin position="224"/>
        <end position="240"/>
    </location>
</feature>
<feature type="region of interest" description="Disordered" evidence="4">
    <location>
        <begin position="187"/>
        <end position="271"/>
    </location>
</feature>